<protein>
    <submittedName>
        <fullName evidence="4">Uncharacterized protein</fullName>
    </submittedName>
</protein>
<accession>A0A1B0BKC9</accession>
<name>A0A1B0BKC9_9MUSC</name>
<dbReference type="Proteomes" id="UP000092460">
    <property type="component" value="Unassembled WGS sequence"/>
</dbReference>
<dbReference type="GO" id="GO:0008010">
    <property type="term" value="F:structural constituent of chitin-based larval cuticle"/>
    <property type="evidence" value="ECO:0007669"/>
    <property type="project" value="TreeGrafter"/>
</dbReference>
<dbReference type="GO" id="GO:0062129">
    <property type="term" value="C:chitin-based extracellular matrix"/>
    <property type="evidence" value="ECO:0007669"/>
    <property type="project" value="TreeGrafter"/>
</dbReference>
<dbReference type="EnsemblMetazoa" id="GPPI032964-RA">
    <property type="protein sequence ID" value="GPPI032964-PA"/>
    <property type="gene ID" value="GPPI032964"/>
</dbReference>
<dbReference type="PANTHER" id="PTHR10380:SF173">
    <property type="entry name" value="CUTICULAR PROTEIN 47EF, ISOFORM C-RELATED"/>
    <property type="match status" value="1"/>
</dbReference>
<dbReference type="PRINTS" id="PR00947">
    <property type="entry name" value="CUTICLE"/>
</dbReference>
<evidence type="ECO:0000256" key="3">
    <source>
        <dbReference type="SAM" id="SignalP"/>
    </source>
</evidence>
<dbReference type="EMBL" id="JXJN01015895">
    <property type="status" value="NOT_ANNOTATED_CDS"/>
    <property type="molecule type" value="Genomic_DNA"/>
</dbReference>
<dbReference type="PROSITE" id="PS00233">
    <property type="entry name" value="CHIT_BIND_RR_1"/>
    <property type="match status" value="1"/>
</dbReference>
<sequence>MKLLLFVTLCVLVALVSSAPAPQQEVQIVEYENNNDGTGNYNYRFALSDGTKQDETGQLKDLQGEDGPVQAVVKTGSYEFTDLDGKVHKVTYTADENGFHPVVES</sequence>
<evidence type="ECO:0000256" key="1">
    <source>
        <dbReference type="ARBA" id="ARBA00022460"/>
    </source>
</evidence>
<evidence type="ECO:0000256" key="2">
    <source>
        <dbReference type="PROSITE-ProRule" id="PRU00497"/>
    </source>
</evidence>
<keyword evidence="5" id="KW-1185">Reference proteome</keyword>
<dbReference type="InterPro" id="IPR000618">
    <property type="entry name" value="Insect_cuticle"/>
</dbReference>
<dbReference type="VEuPathDB" id="VectorBase:GPPI032964"/>
<keyword evidence="3" id="KW-0732">Signal</keyword>
<evidence type="ECO:0000313" key="5">
    <source>
        <dbReference type="Proteomes" id="UP000092460"/>
    </source>
</evidence>
<proteinExistence type="predicted"/>
<reference evidence="5" key="1">
    <citation type="submission" date="2015-01" db="EMBL/GenBank/DDBJ databases">
        <authorList>
            <person name="Aksoy S."/>
            <person name="Warren W."/>
            <person name="Wilson R.K."/>
        </authorList>
    </citation>
    <scope>NUCLEOTIDE SEQUENCE [LARGE SCALE GENOMIC DNA]</scope>
    <source>
        <strain evidence="5">IAEA</strain>
    </source>
</reference>
<dbReference type="InterPro" id="IPR050468">
    <property type="entry name" value="Cuticle_Struct_Prot"/>
</dbReference>
<reference evidence="4" key="2">
    <citation type="submission" date="2020-05" db="UniProtKB">
        <authorList>
            <consortium name="EnsemblMetazoa"/>
        </authorList>
    </citation>
    <scope>IDENTIFICATION</scope>
    <source>
        <strain evidence="4">IAEA</strain>
    </source>
</reference>
<dbReference type="Pfam" id="PF00379">
    <property type="entry name" value="Chitin_bind_4"/>
    <property type="match status" value="1"/>
</dbReference>
<feature type="signal peptide" evidence="3">
    <location>
        <begin position="1"/>
        <end position="18"/>
    </location>
</feature>
<keyword evidence="1 2" id="KW-0193">Cuticle</keyword>
<organism evidence="4 5">
    <name type="scientific">Glossina palpalis gambiensis</name>
    <dbReference type="NCBI Taxonomy" id="67801"/>
    <lineage>
        <taxon>Eukaryota</taxon>
        <taxon>Metazoa</taxon>
        <taxon>Ecdysozoa</taxon>
        <taxon>Arthropoda</taxon>
        <taxon>Hexapoda</taxon>
        <taxon>Insecta</taxon>
        <taxon>Pterygota</taxon>
        <taxon>Neoptera</taxon>
        <taxon>Endopterygota</taxon>
        <taxon>Diptera</taxon>
        <taxon>Brachycera</taxon>
        <taxon>Muscomorpha</taxon>
        <taxon>Hippoboscoidea</taxon>
        <taxon>Glossinidae</taxon>
        <taxon>Glossina</taxon>
    </lineage>
</organism>
<dbReference type="PANTHER" id="PTHR10380">
    <property type="entry name" value="CUTICLE PROTEIN"/>
    <property type="match status" value="1"/>
</dbReference>
<evidence type="ECO:0000313" key="4">
    <source>
        <dbReference type="EnsemblMetazoa" id="GPPI032964-PA"/>
    </source>
</evidence>
<dbReference type="AlphaFoldDB" id="A0A1B0BKC9"/>
<dbReference type="InterPro" id="IPR031311">
    <property type="entry name" value="CHIT_BIND_RR_consensus"/>
</dbReference>
<dbReference type="STRING" id="67801.A0A1B0BKC9"/>
<dbReference type="PROSITE" id="PS51155">
    <property type="entry name" value="CHIT_BIND_RR_2"/>
    <property type="match status" value="1"/>
</dbReference>
<feature type="chain" id="PRO_5008405034" evidence="3">
    <location>
        <begin position="19"/>
        <end position="105"/>
    </location>
</feature>